<dbReference type="CDD" id="cd19138">
    <property type="entry name" value="AKR_YeaE"/>
    <property type="match status" value="1"/>
</dbReference>
<evidence type="ECO:0000313" key="3">
    <source>
        <dbReference type="EMBL" id="MBO8185518.1"/>
    </source>
</evidence>
<accession>A0ABS3WQX2</accession>
<evidence type="ECO:0000256" key="1">
    <source>
        <dbReference type="SAM" id="MobiDB-lite"/>
    </source>
</evidence>
<feature type="domain" description="NADP-dependent oxidoreductase" evidence="2">
    <location>
        <begin position="64"/>
        <end position="309"/>
    </location>
</feature>
<dbReference type="PANTHER" id="PTHR43638">
    <property type="entry name" value="OXIDOREDUCTASE, ALDO/KETO REDUCTASE FAMILY PROTEIN"/>
    <property type="match status" value="1"/>
</dbReference>
<dbReference type="InterPro" id="IPR020471">
    <property type="entry name" value="AKR"/>
</dbReference>
<keyword evidence="4" id="KW-1185">Reference proteome</keyword>
<dbReference type="PANTHER" id="PTHR43638:SF3">
    <property type="entry name" value="ALDEHYDE REDUCTASE"/>
    <property type="match status" value="1"/>
</dbReference>
<gene>
    <name evidence="3" type="ORF">JW592_08590</name>
</gene>
<dbReference type="InterPro" id="IPR023210">
    <property type="entry name" value="NADP_OxRdtase_dom"/>
</dbReference>
<dbReference type="Proteomes" id="UP001518976">
    <property type="component" value="Unassembled WGS sequence"/>
</dbReference>
<comment type="caution">
    <text evidence="3">The sequence shown here is derived from an EMBL/GenBank/DDBJ whole genome shotgun (WGS) entry which is preliminary data.</text>
</comment>
<feature type="region of interest" description="Disordered" evidence="1">
    <location>
        <begin position="1"/>
        <end position="36"/>
    </location>
</feature>
<name>A0ABS3WQX2_9ACTN</name>
<dbReference type="PRINTS" id="PR00069">
    <property type="entry name" value="ALDKETRDTASE"/>
</dbReference>
<protein>
    <submittedName>
        <fullName evidence="3">Aldo/keto reductase</fullName>
    </submittedName>
</protein>
<dbReference type="PIRSF" id="PIRSF000097">
    <property type="entry name" value="AKR"/>
    <property type="match status" value="1"/>
</dbReference>
<dbReference type="SUPFAM" id="SSF51430">
    <property type="entry name" value="NAD(P)-linked oxidoreductase"/>
    <property type="match status" value="1"/>
</dbReference>
<feature type="region of interest" description="Disordered" evidence="1">
    <location>
        <begin position="54"/>
        <end position="73"/>
    </location>
</feature>
<evidence type="ECO:0000313" key="4">
    <source>
        <dbReference type="Proteomes" id="UP001518976"/>
    </source>
</evidence>
<organism evidence="3 4">
    <name type="scientific">Streptomyces spirodelae</name>
    <dbReference type="NCBI Taxonomy" id="2812904"/>
    <lineage>
        <taxon>Bacteria</taxon>
        <taxon>Bacillati</taxon>
        <taxon>Actinomycetota</taxon>
        <taxon>Actinomycetes</taxon>
        <taxon>Kitasatosporales</taxon>
        <taxon>Streptomycetaceae</taxon>
        <taxon>Streptomyces</taxon>
    </lineage>
</organism>
<proteinExistence type="predicted"/>
<dbReference type="Gene3D" id="3.20.20.100">
    <property type="entry name" value="NADP-dependent oxidoreductase domain"/>
    <property type="match status" value="1"/>
</dbReference>
<reference evidence="3 4" key="1">
    <citation type="submission" date="2021-02" db="EMBL/GenBank/DDBJ databases">
        <title>Streptomyces spirodelae sp. nov., isolated from duckweed.</title>
        <authorList>
            <person name="Saimee Y."/>
            <person name="Duangmal K."/>
        </authorList>
    </citation>
    <scope>NUCLEOTIDE SEQUENCE [LARGE SCALE GENOMIC DNA]</scope>
    <source>
        <strain evidence="3 4">DW4-2</strain>
    </source>
</reference>
<dbReference type="EMBL" id="JAFFZN010000005">
    <property type="protein sequence ID" value="MBO8185518.1"/>
    <property type="molecule type" value="Genomic_DNA"/>
</dbReference>
<evidence type="ECO:0000259" key="2">
    <source>
        <dbReference type="Pfam" id="PF00248"/>
    </source>
</evidence>
<sequence>MWAPQPRRPSDSTPRASPAGSGYRRARPPERSWVGVRAVPPPKERTANVVRTVNLPSGTPVPALGQGTWHMGDDPSRRAQELDALRTGIDQGMTLIDTAEMYGSGAAEELVGEAVKGRRDEVFLVSKVLPSNADRRGTVEACRASLRRLGTDRIDLYLLHWRGGVPLAETVEALDGLVDEGDIRFWGVSNLDTDDLADLPEGAVPATDQVLYNLTRRGPEFDLLPRCRELSVPVMAYSPVEQGRLLDHPALRSVADAHGATPAQVALAWVLRHPDVIAIPKASSRAHVEENRAAADLHLTEEDLAALNEAFPPPSRRRPLEIL</sequence>
<dbReference type="InterPro" id="IPR036812">
    <property type="entry name" value="NAD(P)_OxRdtase_dom_sf"/>
</dbReference>
<dbReference type="Pfam" id="PF00248">
    <property type="entry name" value="Aldo_ket_red"/>
    <property type="match status" value="1"/>
</dbReference>